<evidence type="ECO:0000256" key="2">
    <source>
        <dbReference type="ARBA" id="ARBA00022491"/>
    </source>
</evidence>
<dbReference type="GO" id="GO:0008270">
    <property type="term" value="F:zinc ion binding"/>
    <property type="evidence" value="ECO:0007669"/>
    <property type="project" value="TreeGrafter"/>
</dbReference>
<dbReference type="EMBL" id="BGZM01000001">
    <property type="protein sequence ID" value="GBR72264.1"/>
    <property type="molecule type" value="Genomic_DNA"/>
</dbReference>
<proteinExistence type="inferred from homology"/>
<dbReference type="GO" id="GO:0045892">
    <property type="term" value="P:negative regulation of DNA-templated transcription"/>
    <property type="evidence" value="ECO:0007669"/>
    <property type="project" value="TreeGrafter"/>
</dbReference>
<comment type="caution">
    <text evidence="9">The sequence shown here is derived from an EMBL/GenBank/DDBJ whole genome shotgun (WGS) entry which is preliminary data.</text>
</comment>
<accession>A0A388T6D8</accession>
<keyword evidence="2" id="KW-0678">Repressor</keyword>
<keyword evidence="8" id="KW-0408">Iron</keyword>
<evidence type="ECO:0000256" key="3">
    <source>
        <dbReference type="ARBA" id="ARBA00022833"/>
    </source>
</evidence>
<comment type="cofactor">
    <cofactor evidence="8">
        <name>Mn(2+)</name>
        <dbReference type="ChEBI" id="CHEBI:29035"/>
    </cofactor>
    <cofactor evidence="8">
        <name>Fe(2+)</name>
        <dbReference type="ChEBI" id="CHEBI:29033"/>
    </cofactor>
    <text evidence="8">Binds 1 Mn(2+) or Fe(2+) ion per subunit.</text>
</comment>
<evidence type="ECO:0000256" key="4">
    <source>
        <dbReference type="ARBA" id="ARBA00023015"/>
    </source>
</evidence>
<keyword evidence="7" id="KW-0479">Metal-binding</keyword>
<evidence type="ECO:0000256" key="8">
    <source>
        <dbReference type="PIRSR" id="PIRSR602481-2"/>
    </source>
</evidence>
<dbReference type="InterPro" id="IPR036388">
    <property type="entry name" value="WH-like_DNA-bd_sf"/>
</dbReference>
<dbReference type="GO" id="GO:0003700">
    <property type="term" value="F:DNA-binding transcription factor activity"/>
    <property type="evidence" value="ECO:0007669"/>
    <property type="project" value="InterPro"/>
</dbReference>
<dbReference type="Proteomes" id="UP000276170">
    <property type="component" value="Unassembled WGS sequence"/>
</dbReference>
<dbReference type="GO" id="GO:0000976">
    <property type="term" value="F:transcription cis-regulatory region binding"/>
    <property type="evidence" value="ECO:0007669"/>
    <property type="project" value="TreeGrafter"/>
</dbReference>
<feature type="binding site" evidence="7">
    <location>
        <position position="86"/>
    </location>
    <ligand>
        <name>Zn(2+)</name>
        <dbReference type="ChEBI" id="CHEBI:29105"/>
    </ligand>
</feature>
<feature type="binding site" evidence="7">
    <location>
        <position position="119"/>
    </location>
    <ligand>
        <name>Zn(2+)</name>
        <dbReference type="ChEBI" id="CHEBI:29105"/>
    </ligand>
</feature>
<comment type="cofactor">
    <cofactor evidence="7">
        <name>Zn(2+)</name>
        <dbReference type="ChEBI" id="CHEBI:29105"/>
    </cofactor>
    <text evidence="7">Binds 1 zinc ion per subunit.</text>
</comment>
<dbReference type="SUPFAM" id="SSF46785">
    <property type="entry name" value="Winged helix' DNA-binding domain"/>
    <property type="match status" value="1"/>
</dbReference>
<dbReference type="InterPro" id="IPR002481">
    <property type="entry name" value="FUR"/>
</dbReference>
<evidence type="ECO:0000313" key="10">
    <source>
        <dbReference type="Proteomes" id="UP000276170"/>
    </source>
</evidence>
<evidence type="ECO:0000256" key="1">
    <source>
        <dbReference type="ARBA" id="ARBA00007957"/>
    </source>
</evidence>
<dbReference type="GO" id="GO:1900376">
    <property type="term" value="P:regulation of secondary metabolite biosynthetic process"/>
    <property type="evidence" value="ECO:0007669"/>
    <property type="project" value="TreeGrafter"/>
</dbReference>
<dbReference type="InterPro" id="IPR036390">
    <property type="entry name" value="WH_DNA-bd_sf"/>
</dbReference>
<evidence type="ECO:0000256" key="7">
    <source>
        <dbReference type="PIRSR" id="PIRSR602481-1"/>
    </source>
</evidence>
<keyword evidence="4" id="KW-0805">Transcription regulation</keyword>
<sequence>MIKQRHHSQQRDAVLEVIRSTKSHPSARWVYAKLKPRMPEISLGTVYRNIQVCREDGDLASVGIVNNEERFDGLVDPHPHAVCTRCGKVVDLPVEQQNNTAAVAGFIIDRRKTVFYGLCADCHKEGGVVFRGLRNSVFRKINFRRKL</sequence>
<name>A0A388T6D8_9BACT</name>
<gene>
    <name evidence="9" type="primary">fur</name>
    <name evidence="9" type="ORF">HP1_018</name>
</gene>
<feature type="binding site" evidence="7">
    <location>
        <position position="83"/>
    </location>
    <ligand>
        <name>Zn(2+)</name>
        <dbReference type="ChEBI" id="CHEBI:29105"/>
    </ligand>
</feature>
<dbReference type="Gene3D" id="1.10.10.10">
    <property type="entry name" value="Winged helix-like DNA-binding domain superfamily/Winged helix DNA-binding domain"/>
    <property type="match status" value="1"/>
</dbReference>
<comment type="similarity">
    <text evidence="1">Belongs to the Fur family.</text>
</comment>
<evidence type="ECO:0000256" key="5">
    <source>
        <dbReference type="ARBA" id="ARBA00023125"/>
    </source>
</evidence>
<dbReference type="Gene3D" id="3.30.1490.190">
    <property type="match status" value="1"/>
</dbReference>
<keyword evidence="5" id="KW-0238">DNA-binding</keyword>
<keyword evidence="6" id="KW-0804">Transcription</keyword>
<evidence type="ECO:0000313" key="9">
    <source>
        <dbReference type="EMBL" id="GBR72264.1"/>
    </source>
</evidence>
<keyword evidence="3 7" id="KW-0862">Zinc</keyword>
<dbReference type="PANTHER" id="PTHR33202:SF7">
    <property type="entry name" value="FERRIC UPTAKE REGULATION PROTEIN"/>
    <property type="match status" value="1"/>
</dbReference>
<dbReference type="AlphaFoldDB" id="A0A388T6D8"/>
<dbReference type="CDD" id="cd07153">
    <property type="entry name" value="Fur_like"/>
    <property type="match status" value="1"/>
</dbReference>
<reference evidence="9 10" key="1">
    <citation type="journal article" date="2019" name="ISME J.">
        <title>Genome analyses of uncultured TG2/ZB3 bacteria in 'Margulisbacteria' specifically attached to ectosymbiotic spirochetes of protists in the termite gut.</title>
        <authorList>
            <person name="Utami Y.D."/>
            <person name="Kuwahara H."/>
            <person name="Igai K."/>
            <person name="Murakami T."/>
            <person name="Sugaya K."/>
            <person name="Morikawa T."/>
            <person name="Nagura Y."/>
            <person name="Yuki M."/>
            <person name="Deevong P."/>
            <person name="Inoue T."/>
            <person name="Kihara K."/>
            <person name="Lo N."/>
            <person name="Yamada A."/>
            <person name="Ohkuma M."/>
            <person name="Hongoh Y."/>
        </authorList>
    </citation>
    <scope>NUCLEOTIDE SEQUENCE [LARGE SCALE GENOMIC DNA]</scope>
    <source>
        <strain evidence="9">HsPyr-01</strain>
    </source>
</reference>
<organism evidence="9 10">
    <name type="scientific">Candidatus Termititenax spirochaetophilus</name>
    <dbReference type="NCBI Taxonomy" id="2218522"/>
    <lineage>
        <taxon>Bacteria</taxon>
        <taxon>Bacillati</taxon>
        <taxon>Candidatus Margulisiibacteriota</taxon>
        <taxon>Candidatus Termititenacia</taxon>
        <taxon>Candidatus Termititenacales</taxon>
        <taxon>Candidatus Termititenacaceae</taxon>
        <taxon>Candidatus Termititenax</taxon>
    </lineage>
</organism>
<dbReference type="PANTHER" id="PTHR33202">
    <property type="entry name" value="ZINC UPTAKE REGULATION PROTEIN"/>
    <property type="match status" value="1"/>
</dbReference>
<dbReference type="InterPro" id="IPR043135">
    <property type="entry name" value="Fur_C"/>
</dbReference>
<protein>
    <submittedName>
        <fullName evidence="9">Ferric uptake regulation proteins</fullName>
    </submittedName>
</protein>
<keyword evidence="10" id="KW-1185">Reference proteome</keyword>
<feature type="binding site" evidence="7">
    <location>
        <position position="122"/>
    </location>
    <ligand>
        <name>Zn(2+)</name>
        <dbReference type="ChEBI" id="CHEBI:29105"/>
    </ligand>
</feature>
<feature type="binding site" evidence="8">
    <location>
        <position position="95"/>
    </location>
    <ligand>
        <name>Fe cation</name>
        <dbReference type="ChEBI" id="CHEBI:24875"/>
    </ligand>
</feature>
<dbReference type="Pfam" id="PF01475">
    <property type="entry name" value="FUR"/>
    <property type="match status" value="1"/>
</dbReference>
<evidence type="ECO:0000256" key="6">
    <source>
        <dbReference type="ARBA" id="ARBA00023163"/>
    </source>
</evidence>